<accession>A0A7R8YP11</accession>
<protein>
    <submittedName>
        <fullName evidence="2">Uncharacterized protein</fullName>
    </submittedName>
</protein>
<sequence length="157" mass="17460">MNKVCAVLVILNLFSIGTTFACNGYNLTIVESTPCPGSPELVTLSKDFGLKLTKDCYLVFTGCVSNKPFKTAEMQYAVSRGSQLIVEQTLDMCAYNFLDRKCPMPEGKYCFSNSDRHNIKSLKRILHTFVGNYDVVYNIAHDGESSCGTLKLKFGKK</sequence>
<keyword evidence="1" id="KW-0732">Signal</keyword>
<keyword evidence="3" id="KW-1185">Reference proteome</keyword>
<dbReference type="Proteomes" id="UP000594454">
    <property type="component" value="Chromosome 1"/>
</dbReference>
<organism evidence="2 3">
    <name type="scientific">Hermetia illucens</name>
    <name type="common">Black soldier fly</name>
    <dbReference type="NCBI Taxonomy" id="343691"/>
    <lineage>
        <taxon>Eukaryota</taxon>
        <taxon>Metazoa</taxon>
        <taxon>Ecdysozoa</taxon>
        <taxon>Arthropoda</taxon>
        <taxon>Hexapoda</taxon>
        <taxon>Insecta</taxon>
        <taxon>Pterygota</taxon>
        <taxon>Neoptera</taxon>
        <taxon>Endopterygota</taxon>
        <taxon>Diptera</taxon>
        <taxon>Brachycera</taxon>
        <taxon>Stratiomyomorpha</taxon>
        <taxon>Stratiomyidae</taxon>
        <taxon>Hermetiinae</taxon>
        <taxon>Hermetia</taxon>
    </lineage>
</organism>
<dbReference type="InParanoid" id="A0A7R8YP11"/>
<feature type="signal peptide" evidence="1">
    <location>
        <begin position="1"/>
        <end position="21"/>
    </location>
</feature>
<feature type="chain" id="PRO_5031051800" evidence="1">
    <location>
        <begin position="22"/>
        <end position="157"/>
    </location>
</feature>
<proteinExistence type="predicted"/>
<dbReference type="OrthoDB" id="8184313at2759"/>
<dbReference type="PROSITE" id="PS51257">
    <property type="entry name" value="PROKAR_LIPOPROTEIN"/>
    <property type="match status" value="1"/>
</dbReference>
<evidence type="ECO:0000256" key="1">
    <source>
        <dbReference type="SAM" id="SignalP"/>
    </source>
</evidence>
<gene>
    <name evidence="2" type="ORF">HERILL_LOCUS3022</name>
</gene>
<dbReference type="EMBL" id="LR899009">
    <property type="protein sequence ID" value="CAD7079831.1"/>
    <property type="molecule type" value="Genomic_DNA"/>
</dbReference>
<evidence type="ECO:0000313" key="3">
    <source>
        <dbReference type="Proteomes" id="UP000594454"/>
    </source>
</evidence>
<dbReference type="AlphaFoldDB" id="A0A7R8YP11"/>
<reference evidence="2 3" key="1">
    <citation type="submission" date="2020-11" db="EMBL/GenBank/DDBJ databases">
        <authorList>
            <person name="Wallbank WR R."/>
            <person name="Pardo Diaz C."/>
            <person name="Kozak K."/>
            <person name="Martin S."/>
            <person name="Jiggins C."/>
            <person name="Moest M."/>
            <person name="Warren A I."/>
            <person name="Generalovic N T."/>
            <person name="Byers J.R.P. K."/>
            <person name="Montejo-Kovacevich G."/>
            <person name="Yen C E."/>
        </authorList>
    </citation>
    <scope>NUCLEOTIDE SEQUENCE [LARGE SCALE GENOMIC DNA]</scope>
</reference>
<evidence type="ECO:0000313" key="2">
    <source>
        <dbReference type="EMBL" id="CAD7079831.1"/>
    </source>
</evidence>
<name>A0A7R8YP11_HERIL</name>